<gene>
    <name evidence="1" type="ORF">LTRI10_LOCUS20376</name>
</gene>
<evidence type="ECO:0000313" key="2">
    <source>
        <dbReference type="Proteomes" id="UP001497516"/>
    </source>
</evidence>
<dbReference type="AlphaFoldDB" id="A0AAV2DZ66"/>
<protein>
    <submittedName>
        <fullName evidence="1">Uncharacterized protein</fullName>
    </submittedName>
</protein>
<proteinExistence type="predicted"/>
<evidence type="ECO:0000313" key="1">
    <source>
        <dbReference type="EMBL" id="CAL1378823.1"/>
    </source>
</evidence>
<dbReference type="EMBL" id="OZ034816">
    <property type="protein sequence ID" value="CAL1378823.1"/>
    <property type="molecule type" value="Genomic_DNA"/>
</dbReference>
<accession>A0AAV2DZ66</accession>
<reference evidence="1 2" key="1">
    <citation type="submission" date="2024-04" db="EMBL/GenBank/DDBJ databases">
        <authorList>
            <person name="Fracassetti M."/>
        </authorList>
    </citation>
    <scope>NUCLEOTIDE SEQUENCE [LARGE SCALE GENOMIC DNA]</scope>
</reference>
<dbReference type="Proteomes" id="UP001497516">
    <property type="component" value="Chromosome 3"/>
</dbReference>
<organism evidence="1 2">
    <name type="scientific">Linum trigynum</name>
    <dbReference type="NCBI Taxonomy" id="586398"/>
    <lineage>
        <taxon>Eukaryota</taxon>
        <taxon>Viridiplantae</taxon>
        <taxon>Streptophyta</taxon>
        <taxon>Embryophyta</taxon>
        <taxon>Tracheophyta</taxon>
        <taxon>Spermatophyta</taxon>
        <taxon>Magnoliopsida</taxon>
        <taxon>eudicotyledons</taxon>
        <taxon>Gunneridae</taxon>
        <taxon>Pentapetalae</taxon>
        <taxon>rosids</taxon>
        <taxon>fabids</taxon>
        <taxon>Malpighiales</taxon>
        <taxon>Linaceae</taxon>
        <taxon>Linum</taxon>
    </lineage>
</organism>
<keyword evidence="2" id="KW-1185">Reference proteome</keyword>
<sequence>MSRLSDVVVRLYINVQMEQEEKYTEAIVAGVETLQSKLQTEMASRIQFDLQHYVNFLYSSPFLIWNSGYLFLLY</sequence>
<name>A0AAV2DZ66_9ROSI</name>